<feature type="region of interest" description="Disordered" evidence="1">
    <location>
        <begin position="47"/>
        <end position="69"/>
    </location>
</feature>
<reference evidence="3" key="1">
    <citation type="submission" date="2023-01" db="EMBL/GenBank/DDBJ databases">
        <title>The chitinases involved in constricting ring structure development in the nematode-trapping fungus Drechslerella dactyloides.</title>
        <authorList>
            <person name="Wang R."/>
            <person name="Zhang L."/>
            <person name="Tang P."/>
            <person name="Li S."/>
            <person name="Liang L."/>
        </authorList>
    </citation>
    <scope>NUCLEOTIDE SEQUENCE</scope>
    <source>
        <strain evidence="3">YMF1.00031</strain>
    </source>
</reference>
<name>A0AAD6NNM2_DREDA</name>
<organism evidence="3 4">
    <name type="scientific">Drechslerella dactyloides</name>
    <name type="common">Nematode-trapping fungus</name>
    <name type="synonym">Arthrobotrys dactyloides</name>
    <dbReference type="NCBI Taxonomy" id="74499"/>
    <lineage>
        <taxon>Eukaryota</taxon>
        <taxon>Fungi</taxon>
        <taxon>Dikarya</taxon>
        <taxon>Ascomycota</taxon>
        <taxon>Pezizomycotina</taxon>
        <taxon>Orbiliomycetes</taxon>
        <taxon>Orbiliales</taxon>
        <taxon>Orbiliaceae</taxon>
        <taxon>Drechslerella</taxon>
    </lineage>
</organism>
<dbReference type="AlphaFoldDB" id="A0AAD6NNM2"/>
<evidence type="ECO:0000313" key="4">
    <source>
        <dbReference type="Proteomes" id="UP001221413"/>
    </source>
</evidence>
<feature type="signal peptide" evidence="2">
    <location>
        <begin position="1"/>
        <end position="16"/>
    </location>
</feature>
<evidence type="ECO:0000256" key="2">
    <source>
        <dbReference type="SAM" id="SignalP"/>
    </source>
</evidence>
<sequence>MYKLVLVLAFMAGILSLPIPRPTKLPGLADTDPLYAPAAPKPIYPTGADAGSIGQSTNPKAVDENPGLRPDGRVAVGYVQYNRPVGVANPPVVLKPATRTTVKTAVAAPAVVVATVYVGH</sequence>
<dbReference type="Proteomes" id="UP001221413">
    <property type="component" value="Unassembled WGS sequence"/>
</dbReference>
<feature type="chain" id="PRO_5042056437" evidence="2">
    <location>
        <begin position="17"/>
        <end position="120"/>
    </location>
</feature>
<protein>
    <submittedName>
        <fullName evidence="3">Uncharacterized protein</fullName>
    </submittedName>
</protein>
<accession>A0AAD6NNM2</accession>
<comment type="caution">
    <text evidence="3">The sequence shown here is derived from an EMBL/GenBank/DDBJ whole genome shotgun (WGS) entry which is preliminary data.</text>
</comment>
<dbReference type="EMBL" id="JAQGDS010000001">
    <property type="protein sequence ID" value="KAJ6264937.1"/>
    <property type="molecule type" value="Genomic_DNA"/>
</dbReference>
<proteinExistence type="predicted"/>
<keyword evidence="2" id="KW-0732">Signal</keyword>
<evidence type="ECO:0000256" key="1">
    <source>
        <dbReference type="SAM" id="MobiDB-lite"/>
    </source>
</evidence>
<keyword evidence="4" id="KW-1185">Reference proteome</keyword>
<evidence type="ECO:0000313" key="3">
    <source>
        <dbReference type="EMBL" id="KAJ6264937.1"/>
    </source>
</evidence>
<gene>
    <name evidence="3" type="ORF">Dda_1090</name>
</gene>